<proteinExistence type="predicted"/>
<dbReference type="AlphaFoldDB" id="A0A9E4KDW0"/>
<evidence type="ECO:0000313" key="2">
    <source>
        <dbReference type="Proteomes" id="UP000886667"/>
    </source>
</evidence>
<sequence length="285" mass="32970">MIKAYSQRLMPPYSGFAQIVESETARALTLDVRSWEIHFLYDAEVNLNKAGQTGRRRFIRVQTLEHEAMCTIAETGSLHGTAIDERIVQLAEFLVGAEYPFPSDDLYEYWILDPKDDSPLALVFSCNTPDNFSNFPTKTEWKALPAAVIPIEYTEAEKQNKNPPVNYRVEQMVTKTAGYFPKAKWFKRGSDEVDYFPPMMIREEWGDEQKNNLCQRYIQRLAPRLLMLPGLELECRRKLESSAGKHALEVERFHKLYPEIADEKRLNTILVEARIRRSTNGDLSQ</sequence>
<comment type="caution">
    <text evidence="1">The sequence shown here is derived from an EMBL/GenBank/DDBJ whole genome shotgun (WGS) entry which is preliminary data.</text>
</comment>
<reference evidence="1" key="1">
    <citation type="journal article" date="2021" name="Proc. Natl. Acad. Sci. U.S.A.">
        <title>Global biogeography of chemosynthetic symbionts reveals both localized and globally distributed symbiont groups. .</title>
        <authorList>
            <person name="Osvatic J.T."/>
            <person name="Wilkins L.G.E."/>
            <person name="Leibrecht L."/>
            <person name="Leray M."/>
            <person name="Zauner S."/>
            <person name="Polzin J."/>
            <person name="Camacho Y."/>
            <person name="Gros O."/>
            <person name="van Gils J.A."/>
            <person name="Eisen J.A."/>
            <person name="Petersen J.M."/>
            <person name="Yuen B."/>
        </authorList>
    </citation>
    <scope>NUCLEOTIDE SEQUENCE</scope>
    <source>
        <strain evidence="1">MAGclacostrist064TRANS</strain>
    </source>
</reference>
<gene>
    <name evidence="1" type="ORF">JAZ07_15535</name>
</gene>
<evidence type="ECO:0000313" key="1">
    <source>
        <dbReference type="EMBL" id="MCG7947755.1"/>
    </source>
</evidence>
<dbReference type="Proteomes" id="UP000886667">
    <property type="component" value="Unassembled WGS sequence"/>
</dbReference>
<accession>A0A9E4KDW0</accession>
<dbReference type="EMBL" id="JAEPCM010000555">
    <property type="protein sequence ID" value="MCG7947755.1"/>
    <property type="molecule type" value="Genomic_DNA"/>
</dbReference>
<name>A0A9E4KDW0_9GAMM</name>
<organism evidence="1 2">
    <name type="scientific">Candidatus Thiodiazotropha taylori</name>
    <dbReference type="NCBI Taxonomy" id="2792791"/>
    <lineage>
        <taxon>Bacteria</taxon>
        <taxon>Pseudomonadati</taxon>
        <taxon>Pseudomonadota</taxon>
        <taxon>Gammaproteobacteria</taxon>
        <taxon>Chromatiales</taxon>
        <taxon>Sedimenticolaceae</taxon>
        <taxon>Candidatus Thiodiazotropha</taxon>
    </lineage>
</organism>
<protein>
    <submittedName>
        <fullName evidence="1">Uncharacterized protein</fullName>
    </submittedName>
</protein>